<dbReference type="Gene3D" id="1.20.5.50">
    <property type="match status" value="1"/>
</dbReference>
<dbReference type="SUPFAM" id="SSF58010">
    <property type="entry name" value="Fibrinogen coiled-coil and central regions"/>
    <property type="match status" value="1"/>
</dbReference>
<gene>
    <name evidence="1" type="ORF">P4O66_021296</name>
</gene>
<evidence type="ECO:0000313" key="2">
    <source>
        <dbReference type="Proteomes" id="UP001239994"/>
    </source>
</evidence>
<evidence type="ECO:0000313" key="1">
    <source>
        <dbReference type="EMBL" id="KAK1802760.1"/>
    </source>
</evidence>
<evidence type="ECO:0008006" key="3">
    <source>
        <dbReference type="Google" id="ProtNLM"/>
    </source>
</evidence>
<accession>A0AAD8ZSM4</accession>
<sequence>AELRYAEVAERLHRNLTLLWEKSTELARKLQRSHSQILEQITEMHHSEVDIVIKVRACKGSCKQTFDLHTDHKVFKAMEDKMAKYDLSLAAKQNTIYRNQELRLQPIVQPPISLEYRKIPFVRSKLLTKFEDIEQNQVVMDKLLEDI</sequence>
<name>A0AAD8ZSM4_9TELE</name>
<dbReference type="EMBL" id="JAROKS010000006">
    <property type="protein sequence ID" value="KAK1802760.1"/>
    <property type="molecule type" value="Genomic_DNA"/>
</dbReference>
<reference evidence="1" key="1">
    <citation type="submission" date="2023-03" db="EMBL/GenBank/DDBJ databases">
        <title>Electrophorus voltai genome.</title>
        <authorList>
            <person name="Bian C."/>
        </authorList>
    </citation>
    <scope>NUCLEOTIDE SEQUENCE</scope>
    <source>
        <strain evidence="1">CB-2022</strain>
        <tissue evidence="1">Muscle</tissue>
    </source>
</reference>
<dbReference type="AlphaFoldDB" id="A0AAD8ZSM4"/>
<organism evidence="1 2">
    <name type="scientific">Electrophorus voltai</name>
    <dbReference type="NCBI Taxonomy" id="2609070"/>
    <lineage>
        <taxon>Eukaryota</taxon>
        <taxon>Metazoa</taxon>
        <taxon>Chordata</taxon>
        <taxon>Craniata</taxon>
        <taxon>Vertebrata</taxon>
        <taxon>Euteleostomi</taxon>
        <taxon>Actinopterygii</taxon>
        <taxon>Neopterygii</taxon>
        <taxon>Teleostei</taxon>
        <taxon>Ostariophysi</taxon>
        <taxon>Gymnotiformes</taxon>
        <taxon>Gymnotoidei</taxon>
        <taxon>Gymnotidae</taxon>
        <taxon>Electrophorus</taxon>
    </lineage>
</organism>
<feature type="non-terminal residue" evidence="1">
    <location>
        <position position="147"/>
    </location>
</feature>
<dbReference type="Proteomes" id="UP001239994">
    <property type="component" value="Unassembled WGS sequence"/>
</dbReference>
<protein>
    <recommendedName>
        <fullName evidence="3">Fibrinopeptide A</fullName>
    </recommendedName>
</protein>
<proteinExistence type="predicted"/>
<comment type="caution">
    <text evidence="1">The sequence shown here is derived from an EMBL/GenBank/DDBJ whole genome shotgun (WGS) entry which is preliminary data.</text>
</comment>
<keyword evidence="2" id="KW-1185">Reference proteome</keyword>